<keyword evidence="3" id="KW-1185">Reference proteome</keyword>
<reference evidence="2" key="2">
    <citation type="submission" date="2020-09" db="EMBL/GenBank/DDBJ databases">
        <authorList>
            <person name="Sun Q."/>
            <person name="Zhou Y."/>
        </authorList>
    </citation>
    <scope>NUCLEOTIDE SEQUENCE</scope>
    <source>
        <strain evidence="2">CGMCC 1.15478</strain>
    </source>
</reference>
<gene>
    <name evidence="2" type="ORF">GCM10011410_23110</name>
</gene>
<accession>A0A916XG93</accession>
<feature type="transmembrane region" description="Helical" evidence="1">
    <location>
        <begin position="48"/>
        <end position="64"/>
    </location>
</feature>
<evidence type="ECO:0000313" key="3">
    <source>
        <dbReference type="Proteomes" id="UP000641514"/>
    </source>
</evidence>
<organism evidence="2 3">
    <name type="scientific">Hoyosella rhizosphaerae</name>
    <dbReference type="NCBI Taxonomy" id="1755582"/>
    <lineage>
        <taxon>Bacteria</taxon>
        <taxon>Bacillati</taxon>
        <taxon>Actinomycetota</taxon>
        <taxon>Actinomycetes</taxon>
        <taxon>Mycobacteriales</taxon>
        <taxon>Hoyosellaceae</taxon>
        <taxon>Hoyosella</taxon>
    </lineage>
</organism>
<sequence length="76" mass="8397">MGHDLLRGDIVAAANDNLFLLVLTPILVLWGLWFLWRKRRGAAPRPPWRAAAVVTGLAIVWGVVRNLPNFPFVPGG</sequence>
<evidence type="ECO:0000313" key="2">
    <source>
        <dbReference type="EMBL" id="GGC69658.1"/>
    </source>
</evidence>
<dbReference type="Proteomes" id="UP000641514">
    <property type="component" value="Unassembled WGS sequence"/>
</dbReference>
<keyword evidence="1" id="KW-0812">Transmembrane</keyword>
<feature type="transmembrane region" description="Helical" evidence="1">
    <location>
        <begin position="18"/>
        <end position="36"/>
    </location>
</feature>
<dbReference type="AlphaFoldDB" id="A0A916XG93"/>
<dbReference type="EMBL" id="BMJH01000002">
    <property type="protein sequence ID" value="GGC69658.1"/>
    <property type="molecule type" value="Genomic_DNA"/>
</dbReference>
<proteinExistence type="predicted"/>
<name>A0A916XG93_9ACTN</name>
<comment type="caution">
    <text evidence="2">The sequence shown here is derived from an EMBL/GenBank/DDBJ whole genome shotgun (WGS) entry which is preliminary data.</text>
</comment>
<reference evidence="2" key="1">
    <citation type="journal article" date="2014" name="Int. J. Syst. Evol. Microbiol.">
        <title>Complete genome sequence of Corynebacterium casei LMG S-19264T (=DSM 44701T), isolated from a smear-ripened cheese.</title>
        <authorList>
            <consortium name="US DOE Joint Genome Institute (JGI-PGF)"/>
            <person name="Walter F."/>
            <person name="Albersmeier A."/>
            <person name="Kalinowski J."/>
            <person name="Ruckert C."/>
        </authorList>
    </citation>
    <scope>NUCLEOTIDE SEQUENCE</scope>
    <source>
        <strain evidence="2">CGMCC 1.15478</strain>
    </source>
</reference>
<evidence type="ECO:0000256" key="1">
    <source>
        <dbReference type="SAM" id="Phobius"/>
    </source>
</evidence>
<protein>
    <submittedName>
        <fullName evidence="2">Uncharacterized protein</fullName>
    </submittedName>
</protein>
<keyword evidence="1" id="KW-1133">Transmembrane helix</keyword>
<keyword evidence="1" id="KW-0472">Membrane</keyword>